<dbReference type="SMART" id="SM00382">
    <property type="entry name" value="AAA"/>
    <property type="match status" value="1"/>
</dbReference>
<dbReference type="InterPro" id="IPR027417">
    <property type="entry name" value="P-loop_NTPase"/>
</dbReference>
<dbReference type="GeneID" id="54548358"/>
<feature type="domain" description="AAA+ ATPase" evidence="4">
    <location>
        <begin position="182"/>
        <end position="357"/>
    </location>
</feature>
<dbReference type="PANTHER" id="PTHR48102:SF7">
    <property type="entry name" value="ATP-DEPENDENT CLP PROTEASE ATP-BINDING SUBUNIT CLPX-LIKE, MITOCHONDRIAL"/>
    <property type="match status" value="1"/>
</dbReference>
<reference evidence="6" key="1">
    <citation type="journal article" date="2020" name="Stud. Mycol.">
        <title>101 Dothideomycetes genomes: a test case for predicting lifestyles and emergence of pathogens.</title>
        <authorList>
            <person name="Haridas S."/>
            <person name="Albert R."/>
            <person name="Binder M."/>
            <person name="Bloem J."/>
            <person name="Labutti K."/>
            <person name="Salamov A."/>
            <person name="Andreopoulos B."/>
            <person name="Baker S."/>
            <person name="Barry K."/>
            <person name="Bills G."/>
            <person name="Bluhm B."/>
            <person name="Cannon C."/>
            <person name="Castanera R."/>
            <person name="Culley D."/>
            <person name="Daum C."/>
            <person name="Ezra D."/>
            <person name="Gonzalez J."/>
            <person name="Henrissat B."/>
            <person name="Kuo A."/>
            <person name="Liang C."/>
            <person name="Lipzen A."/>
            <person name="Lutzoni F."/>
            <person name="Magnuson J."/>
            <person name="Mondo S."/>
            <person name="Nolan M."/>
            <person name="Ohm R."/>
            <person name="Pangilinan J."/>
            <person name="Park H.-J."/>
            <person name="Ramirez L."/>
            <person name="Alfaro M."/>
            <person name="Sun H."/>
            <person name="Tritt A."/>
            <person name="Yoshinaga Y."/>
            <person name="Zwiers L.-H."/>
            <person name="Turgeon B."/>
            <person name="Goodwin S."/>
            <person name="Spatafora J."/>
            <person name="Crous P."/>
            <person name="Grigoriev I."/>
        </authorList>
    </citation>
    <scope>NUCLEOTIDE SEQUENCE</scope>
    <source>
        <strain evidence="6">CBS 379.55</strain>
    </source>
</reference>
<dbReference type="Gene3D" id="3.40.50.300">
    <property type="entry name" value="P-loop containing nucleotide triphosphate hydrolases"/>
    <property type="match status" value="1"/>
</dbReference>
<evidence type="ECO:0000259" key="4">
    <source>
        <dbReference type="SMART" id="SM00382"/>
    </source>
</evidence>
<evidence type="ECO:0000259" key="5">
    <source>
        <dbReference type="SMART" id="SM01086"/>
    </source>
</evidence>
<dbReference type="InterPro" id="IPR050052">
    <property type="entry name" value="ATP-dep_Clp_protease_ClpX"/>
</dbReference>
<protein>
    <submittedName>
        <fullName evidence="6">P-loop containing nucleoside triphosphate hydrolase protein</fullName>
    </submittedName>
</protein>
<keyword evidence="6" id="KW-0378">Hydrolase</keyword>
<dbReference type="InterPro" id="IPR003593">
    <property type="entry name" value="AAA+_ATPase"/>
</dbReference>
<dbReference type="AlphaFoldDB" id="A0A6A6JUQ0"/>
<proteinExistence type="predicted"/>
<sequence>MRRLRASSFSLRVSPQARASYLVLSRISRTFSITASRPSPGEYRRSDFSGQGYTSVYEPGLPPNGPLGGASLVGPPRVVPSKLKEHLDKYVVGQERAKKKLCTAIYNHYQRIQELQRLEDERAELDAQEQRQKMGHRHPIEDEYPGQEQTVEYHPPVTPFPEPTPSPIEAPLPEDRGQLGIQKSNVLLLGPSGVGKTYMVKTLAQVLNVPFSVSACTSFTSAGYIGEDVEACVQRLLAAAKYDVAEAERGIIFLDEIDKIATAKVNHGKDVGGEGVQQALLSIIEGTTLQIQGKAERGPSGRWLEGPKSPPPPGAGKETYTVRTDNILFICAGAFVNLGKIIQDRIAKGSMGFGAAVRSSKPESGVHETLVKGDDALFKKHLPFYVAPDTSPAGRVSKSLQTFNLLDLVEPADLQKYGMIPEFLGRIPTLCALSALDEDALVRVLTEPQNSLIRQYEQLFRNSGVELRFTTASLREIAKRALNMGTGARGLRVVLERMLEESMYAAPGSCIKHILITREVAQLKTAPLHFERGQSRSFYNTWNHEEALWEDEIRQLTEPDHPSSFQEYRKQGLMAGAGGCM</sequence>
<dbReference type="GO" id="GO:0005759">
    <property type="term" value="C:mitochondrial matrix"/>
    <property type="evidence" value="ECO:0007669"/>
    <property type="project" value="TreeGrafter"/>
</dbReference>
<dbReference type="Gene3D" id="1.10.8.60">
    <property type="match status" value="1"/>
</dbReference>
<dbReference type="InterPro" id="IPR003959">
    <property type="entry name" value="ATPase_AAA_core"/>
</dbReference>
<dbReference type="Pfam" id="PF07724">
    <property type="entry name" value="AAA_2"/>
    <property type="match status" value="1"/>
</dbReference>
<feature type="domain" description="Clp ATPase C-terminal" evidence="5">
    <location>
        <begin position="436"/>
        <end position="530"/>
    </location>
</feature>
<evidence type="ECO:0000313" key="6">
    <source>
        <dbReference type="EMBL" id="KAF2280350.1"/>
    </source>
</evidence>
<feature type="region of interest" description="Disordered" evidence="3">
    <location>
        <begin position="295"/>
        <end position="318"/>
    </location>
</feature>
<keyword evidence="1" id="KW-0547">Nucleotide-binding</keyword>
<evidence type="ECO:0000256" key="1">
    <source>
        <dbReference type="ARBA" id="ARBA00022741"/>
    </source>
</evidence>
<evidence type="ECO:0000313" key="7">
    <source>
        <dbReference type="Proteomes" id="UP000800097"/>
    </source>
</evidence>
<dbReference type="PANTHER" id="PTHR48102">
    <property type="entry name" value="ATP-DEPENDENT CLP PROTEASE ATP-BINDING SUBUNIT CLPX-LIKE, MITOCHONDRIAL-RELATED"/>
    <property type="match status" value="1"/>
</dbReference>
<organism evidence="6 7">
    <name type="scientific">Westerdykella ornata</name>
    <dbReference type="NCBI Taxonomy" id="318751"/>
    <lineage>
        <taxon>Eukaryota</taxon>
        <taxon>Fungi</taxon>
        <taxon>Dikarya</taxon>
        <taxon>Ascomycota</taxon>
        <taxon>Pezizomycotina</taxon>
        <taxon>Dothideomycetes</taxon>
        <taxon>Pleosporomycetidae</taxon>
        <taxon>Pleosporales</taxon>
        <taxon>Sporormiaceae</taxon>
        <taxon>Westerdykella</taxon>
    </lineage>
</organism>
<evidence type="ECO:0000256" key="3">
    <source>
        <dbReference type="SAM" id="MobiDB-lite"/>
    </source>
</evidence>
<dbReference type="GO" id="GO:0005524">
    <property type="term" value="F:ATP binding"/>
    <property type="evidence" value="ECO:0007669"/>
    <property type="project" value="UniProtKB-KW"/>
</dbReference>
<accession>A0A6A6JUQ0</accession>
<dbReference type="SMART" id="SM01086">
    <property type="entry name" value="ClpB_D2-small"/>
    <property type="match status" value="1"/>
</dbReference>
<dbReference type="GO" id="GO:0051603">
    <property type="term" value="P:proteolysis involved in protein catabolic process"/>
    <property type="evidence" value="ECO:0007669"/>
    <property type="project" value="TreeGrafter"/>
</dbReference>
<dbReference type="FunFam" id="1.10.8.60:FF:000138">
    <property type="entry name" value="ATP-dependent Clp protease ATP-binding subunit ClpX"/>
    <property type="match status" value="1"/>
</dbReference>
<keyword evidence="7" id="KW-1185">Reference proteome</keyword>
<evidence type="ECO:0000256" key="2">
    <source>
        <dbReference type="ARBA" id="ARBA00022840"/>
    </source>
</evidence>
<dbReference type="Proteomes" id="UP000800097">
    <property type="component" value="Unassembled WGS sequence"/>
</dbReference>
<dbReference type="SUPFAM" id="SSF52540">
    <property type="entry name" value="P-loop containing nucleoside triphosphate hydrolases"/>
    <property type="match status" value="1"/>
</dbReference>
<dbReference type="Pfam" id="PF10431">
    <property type="entry name" value="ClpB_D2-small"/>
    <property type="match status" value="1"/>
</dbReference>
<name>A0A6A6JUQ0_WESOR</name>
<dbReference type="OrthoDB" id="1721884at2759"/>
<dbReference type="GO" id="GO:0016887">
    <property type="term" value="F:ATP hydrolysis activity"/>
    <property type="evidence" value="ECO:0007669"/>
    <property type="project" value="InterPro"/>
</dbReference>
<dbReference type="EMBL" id="ML986485">
    <property type="protein sequence ID" value="KAF2280350.1"/>
    <property type="molecule type" value="Genomic_DNA"/>
</dbReference>
<gene>
    <name evidence="6" type="ORF">EI97DRAFT_369338</name>
</gene>
<dbReference type="InterPro" id="IPR019489">
    <property type="entry name" value="Clp_ATPase_C"/>
</dbReference>
<dbReference type="RefSeq" id="XP_033657888.1">
    <property type="nucleotide sequence ID" value="XM_033795183.1"/>
</dbReference>
<keyword evidence="2" id="KW-0067">ATP-binding</keyword>